<dbReference type="AlphaFoldDB" id="U5MVB9"/>
<dbReference type="InterPro" id="IPR052557">
    <property type="entry name" value="CAP/Cytokinesis_protein"/>
</dbReference>
<dbReference type="eggNOG" id="COG5279">
    <property type="taxonomic scope" value="Bacteria"/>
</dbReference>
<keyword evidence="3 5" id="KW-0732">Signal</keyword>
<feature type="domain" description="Transglutaminase-like" evidence="6">
    <location>
        <begin position="163"/>
        <end position="219"/>
    </location>
</feature>
<dbReference type="GeneID" id="55476862"/>
<dbReference type="eggNOG" id="COG1404">
    <property type="taxonomic scope" value="Bacteria"/>
</dbReference>
<dbReference type="HOGENOM" id="CLU_440562_0_0_9"/>
<dbReference type="InterPro" id="IPR038765">
    <property type="entry name" value="Papain-like_cys_pep_sf"/>
</dbReference>
<evidence type="ECO:0000313" key="8">
    <source>
        <dbReference type="Proteomes" id="UP000017118"/>
    </source>
</evidence>
<dbReference type="PANTHER" id="PTHR46333">
    <property type="entry name" value="CYTOKINESIS PROTEIN 3"/>
    <property type="match status" value="1"/>
</dbReference>
<evidence type="ECO:0000259" key="6">
    <source>
        <dbReference type="SMART" id="SM00460"/>
    </source>
</evidence>
<dbReference type="RefSeq" id="WP_022747720.1">
    <property type="nucleotide sequence ID" value="NC_022571.1"/>
</dbReference>
<accession>U5MVB9</accession>
<organism evidence="7 8">
    <name type="scientific">Clostridium saccharobutylicum DSM 13864</name>
    <dbReference type="NCBI Taxonomy" id="1345695"/>
    <lineage>
        <taxon>Bacteria</taxon>
        <taxon>Bacillati</taxon>
        <taxon>Bacillota</taxon>
        <taxon>Clostridia</taxon>
        <taxon>Eubacteriales</taxon>
        <taxon>Clostridiaceae</taxon>
        <taxon>Clostridium</taxon>
    </lineage>
</organism>
<evidence type="ECO:0000256" key="4">
    <source>
        <dbReference type="SAM" id="Coils"/>
    </source>
</evidence>
<dbReference type="OrthoDB" id="9788327at2"/>
<evidence type="ECO:0000313" key="7">
    <source>
        <dbReference type="EMBL" id="AGX44468.1"/>
    </source>
</evidence>
<keyword evidence="8" id="KW-1185">Reference proteome</keyword>
<feature type="chain" id="PRO_5009976466" description="Transglutaminase-like domain-containing protein" evidence="5">
    <location>
        <begin position="29"/>
        <end position="620"/>
    </location>
</feature>
<evidence type="ECO:0000256" key="3">
    <source>
        <dbReference type="ARBA" id="ARBA00022729"/>
    </source>
</evidence>
<feature type="coiled-coil region" evidence="4">
    <location>
        <begin position="459"/>
        <end position="486"/>
    </location>
</feature>
<protein>
    <recommendedName>
        <fullName evidence="6">Transglutaminase-like domain-containing protein</fullName>
    </recommendedName>
</protein>
<evidence type="ECO:0000256" key="1">
    <source>
        <dbReference type="ARBA" id="ARBA00004613"/>
    </source>
</evidence>
<dbReference type="Pfam" id="PF01841">
    <property type="entry name" value="Transglut_core"/>
    <property type="match status" value="1"/>
</dbReference>
<evidence type="ECO:0000256" key="2">
    <source>
        <dbReference type="ARBA" id="ARBA00022525"/>
    </source>
</evidence>
<dbReference type="Proteomes" id="UP000017118">
    <property type="component" value="Chromosome"/>
</dbReference>
<dbReference type="EMBL" id="CP006721">
    <property type="protein sequence ID" value="AGX44468.1"/>
    <property type="molecule type" value="Genomic_DNA"/>
</dbReference>
<dbReference type="InterPro" id="IPR002931">
    <property type="entry name" value="Transglutaminase-like"/>
</dbReference>
<name>U5MVB9_CLOSA</name>
<sequence length="620" mass="67087">MSKKLKNLVSVTAITMVILLSTSTAAFAQSSTPTEFQNELVTHMRNRETSFSIKYTGDANAFISQVSTLIKNATKSDEYLDLSFTNENCSATGITGNLNVDFKIGYITTLAQEKVVDQKVPTIVSSVITPAMTDFQKAQALHDYVCNIASYDYSLQKASAYNILVDGKAVCRGYALLLYRLYKQAGIPVHIVVGTLDGESHAWNLVQLGGIWYHVDATNDDANNFLKFYGMSDSTAKSYGFSWTQGSLPSASSSLIMDALTRATKAVTDAETYKTQIYVDTASNLVSALQNGTNKTALQQRLSAVQNLIVQADTAAVVNAETTKTQASIDSALKLVNTLPASDAKTSLLNRLKSIKSTVQQSISLNNATTAVSNAEKYLTQSYVEIANRAIALLNDSDSKTALISRMQAVSQKMLQDANDSVVKVESSLLQIDQTNAEKLVSALPSGTDKTALRRRLDVTKLKININNATRAVVNAENNKTQLNVTIAQSAINELPAGSDKTALKQRLQVVQKAVNLSNATLAVVNAENYKTPYYIEIAARLVSVLEDGSVKTSLTTRLQDAQQQAIYLSKAKIAVQVAEKVKTATSISNAKQLIAKLNDGADKTNLTNRVNAIVPISQR</sequence>
<dbReference type="GO" id="GO:0005576">
    <property type="term" value="C:extracellular region"/>
    <property type="evidence" value="ECO:0007669"/>
    <property type="project" value="UniProtKB-SubCell"/>
</dbReference>
<dbReference type="Gene3D" id="3.10.620.30">
    <property type="match status" value="1"/>
</dbReference>
<dbReference type="Gene3D" id="1.10.10.1270">
    <property type="entry name" value="Sbi, C3 binding domain IV"/>
    <property type="match status" value="1"/>
</dbReference>
<dbReference type="SMART" id="SM00460">
    <property type="entry name" value="TGc"/>
    <property type="match status" value="1"/>
</dbReference>
<dbReference type="SUPFAM" id="SSF54001">
    <property type="entry name" value="Cysteine proteinases"/>
    <property type="match status" value="1"/>
</dbReference>
<keyword evidence="2" id="KW-0964">Secreted</keyword>
<reference evidence="7 8" key="1">
    <citation type="journal article" date="2013" name="Genome Announc.">
        <title>Complete Genome Sequence of the Solvent Producer Clostridium saccharobutylicum NCP262 (DSM 13864).</title>
        <authorList>
            <person name="Poehlein A."/>
            <person name="Hartwich K."/>
            <person name="Krabben P."/>
            <person name="Ehrenreich A."/>
            <person name="Liebl W."/>
            <person name="Durre P."/>
            <person name="Gottschalk G."/>
            <person name="Daniel R."/>
        </authorList>
    </citation>
    <scope>NUCLEOTIDE SEQUENCE [LARGE SCALE GENOMIC DNA]</scope>
    <source>
        <strain evidence="7">DSM 13864</strain>
    </source>
</reference>
<feature type="signal peptide" evidence="5">
    <location>
        <begin position="1"/>
        <end position="28"/>
    </location>
</feature>
<evidence type="ECO:0000256" key="5">
    <source>
        <dbReference type="SAM" id="SignalP"/>
    </source>
</evidence>
<dbReference type="GO" id="GO:0005737">
    <property type="term" value="C:cytoplasm"/>
    <property type="evidence" value="ECO:0007669"/>
    <property type="project" value="TreeGrafter"/>
</dbReference>
<keyword evidence="4" id="KW-0175">Coiled coil</keyword>
<gene>
    <name evidence="7" type="ORF">CLSA_c35070</name>
</gene>
<dbReference type="PANTHER" id="PTHR46333:SF2">
    <property type="entry name" value="CYTOKINESIS PROTEIN 3"/>
    <property type="match status" value="1"/>
</dbReference>
<dbReference type="PATRIC" id="fig|1345695.10.peg.3044"/>
<dbReference type="InterPro" id="IPR041909">
    <property type="entry name" value="Sbi_C3_db_domIV"/>
</dbReference>
<comment type="subcellular location">
    <subcellularLocation>
        <location evidence="1">Secreted</location>
    </subcellularLocation>
</comment>
<dbReference type="KEGG" id="csb:CLSA_c35070"/>
<proteinExistence type="predicted"/>